<dbReference type="STRING" id="1748243.Tel_07490"/>
<dbReference type="EMBL" id="CP013099">
    <property type="protein sequence ID" value="ALP53012.1"/>
    <property type="molecule type" value="Genomic_DNA"/>
</dbReference>
<dbReference type="PANTHER" id="PTHR33525:SF3">
    <property type="entry name" value="RIBONUCLEASE Y"/>
    <property type="match status" value="1"/>
</dbReference>
<dbReference type="InterPro" id="IPR052340">
    <property type="entry name" value="RNase_Y/CdgJ"/>
</dbReference>
<evidence type="ECO:0000313" key="3">
    <source>
        <dbReference type="Proteomes" id="UP000055136"/>
    </source>
</evidence>
<organism evidence="2 3">
    <name type="scientific">Candidatus Tenderia electrophaga</name>
    <dbReference type="NCBI Taxonomy" id="1748243"/>
    <lineage>
        <taxon>Bacteria</taxon>
        <taxon>Pseudomonadati</taxon>
        <taxon>Pseudomonadota</taxon>
        <taxon>Gammaproteobacteria</taxon>
        <taxon>Candidatus Tenderiales</taxon>
        <taxon>Candidatus Tenderiaceae</taxon>
        <taxon>Candidatus Tenderia</taxon>
    </lineage>
</organism>
<keyword evidence="3" id="KW-1185">Reference proteome</keyword>
<dbReference type="Gene3D" id="1.10.3210.10">
    <property type="entry name" value="Hypothetical protein af1432"/>
    <property type="match status" value="1"/>
</dbReference>
<dbReference type="PANTHER" id="PTHR33525">
    <property type="match status" value="1"/>
</dbReference>
<dbReference type="CDD" id="cd00077">
    <property type="entry name" value="HDc"/>
    <property type="match status" value="1"/>
</dbReference>
<dbReference type="Proteomes" id="UP000055136">
    <property type="component" value="Chromosome"/>
</dbReference>
<dbReference type="InterPro" id="IPR003607">
    <property type="entry name" value="HD/PDEase_dom"/>
</dbReference>
<dbReference type="SUPFAM" id="SSF109604">
    <property type="entry name" value="HD-domain/PDEase-like"/>
    <property type="match status" value="1"/>
</dbReference>
<protein>
    <recommendedName>
        <fullName evidence="1">HDOD domain-containing protein</fullName>
    </recommendedName>
</protein>
<sequence>MNAEDKFIAALMEDVSTGQLELPTLPEVAIKVRKLVDDPMVSADKIAKLVGTDAALSARLLQVANSVFFRGLNSVDNVRTAVVRLGGVCVRNVVASLVMRQLYQAEKMGPIKQDMLNLWVHGARVAAISHVLARRFTRLNPDEAMLAGLIHDIGILPILKRATKFPEVMENKSILYRVIDRMHQEIGQLILEEWHFPPQLVQVAAEHEDYHRNPGPEPDYTDVVLVANLHSYMGQPKHKANSIDWNGIPAFEKLELTPEQSVRAMAEAQADIAEIQKVISG</sequence>
<name>A0A0S2TD30_9GAMM</name>
<evidence type="ECO:0000259" key="1">
    <source>
        <dbReference type="PROSITE" id="PS51833"/>
    </source>
</evidence>
<dbReference type="PROSITE" id="PS51833">
    <property type="entry name" value="HDOD"/>
    <property type="match status" value="1"/>
</dbReference>
<dbReference type="AlphaFoldDB" id="A0A0S2TD30"/>
<feature type="domain" description="HDOD" evidence="1">
    <location>
        <begin position="22"/>
        <end position="210"/>
    </location>
</feature>
<reference evidence="2" key="1">
    <citation type="submission" date="2015-10" db="EMBL/GenBank/DDBJ databases">
        <title>Description of Candidatus Tenderia electrophaga gen. nov, sp. nov., an Uncultivated Electroautotroph from a Biocathode Enrichment.</title>
        <authorList>
            <person name="Eddie B.J."/>
            <person name="Malanoski A.P."/>
            <person name="Wang Z."/>
            <person name="Hall R.J."/>
            <person name="Oh S.D."/>
            <person name="Heiner C."/>
            <person name="Lin B."/>
            <person name="Strycharz-Glaven S.M."/>
        </authorList>
    </citation>
    <scope>NUCLEOTIDE SEQUENCE [LARGE SCALE GENOMIC DNA]</scope>
    <source>
        <strain evidence="2">NRL1</strain>
    </source>
</reference>
<evidence type="ECO:0000313" key="2">
    <source>
        <dbReference type="EMBL" id="ALP53012.1"/>
    </source>
</evidence>
<dbReference type="Pfam" id="PF08668">
    <property type="entry name" value="HDOD"/>
    <property type="match status" value="1"/>
</dbReference>
<dbReference type="KEGG" id="tee:Tel_07490"/>
<dbReference type="InterPro" id="IPR013976">
    <property type="entry name" value="HDOD"/>
</dbReference>
<accession>A0A0S2TD30</accession>
<proteinExistence type="predicted"/>
<gene>
    <name evidence="2" type="ORF">Tel_07490</name>
</gene>